<accession>A0A117NGT1</accession>
<gene>
    <name evidence="1" type="ORF">ABT39_MTgene5470</name>
</gene>
<keyword evidence="1" id="KW-0496">Mitochondrion</keyword>
<dbReference type="EMBL" id="LKAM01000007">
    <property type="protein sequence ID" value="KUM47285.1"/>
    <property type="molecule type" value="Genomic_DNA"/>
</dbReference>
<protein>
    <submittedName>
        <fullName evidence="1">Uncharacterized protein</fullName>
    </submittedName>
</protein>
<dbReference type="AlphaFoldDB" id="A0A117NGT1"/>
<reference evidence="1" key="1">
    <citation type="journal article" date="2015" name="Genome Biol. Evol.">
        <title>Organellar Genomes of White Spruce (Picea glauca): Assembly and Annotation.</title>
        <authorList>
            <person name="Jackman S.D."/>
            <person name="Warren R.L."/>
            <person name="Gibb E.A."/>
            <person name="Vandervalk B.P."/>
            <person name="Mohamadi H."/>
            <person name="Chu J."/>
            <person name="Raymond A."/>
            <person name="Pleasance S."/>
            <person name="Coope R."/>
            <person name="Wildung M.R."/>
            <person name="Ritland C.E."/>
            <person name="Bousquet J."/>
            <person name="Jones S.J."/>
            <person name="Bohlmann J."/>
            <person name="Birol I."/>
        </authorList>
    </citation>
    <scope>NUCLEOTIDE SEQUENCE [LARGE SCALE GENOMIC DNA]</scope>
    <source>
        <tissue evidence="1">Flushing bud</tissue>
    </source>
</reference>
<comment type="caution">
    <text evidence="1">The sequence shown here is derived from an EMBL/GenBank/DDBJ whole genome shotgun (WGS) entry which is preliminary data.</text>
</comment>
<evidence type="ECO:0000313" key="1">
    <source>
        <dbReference type="EMBL" id="KUM47285.1"/>
    </source>
</evidence>
<sequence>MHQYMQAWAPYAESSSSASVHYPLPPLQVPDAHGSLILVLPII</sequence>
<geneLocation type="mitochondrion" evidence="1"/>
<organism evidence="1">
    <name type="scientific">Picea glauca</name>
    <name type="common">White spruce</name>
    <name type="synonym">Pinus glauca</name>
    <dbReference type="NCBI Taxonomy" id="3330"/>
    <lineage>
        <taxon>Eukaryota</taxon>
        <taxon>Viridiplantae</taxon>
        <taxon>Streptophyta</taxon>
        <taxon>Embryophyta</taxon>
        <taxon>Tracheophyta</taxon>
        <taxon>Spermatophyta</taxon>
        <taxon>Pinopsida</taxon>
        <taxon>Pinidae</taxon>
        <taxon>Conifers I</taxon>
        <taxon>Pinales</taxon>
        <taxon>Pinaceae</taxon>
        <taxon>Picea</taxon>
    </lineage>
</organism>
<name>A0A117NGT1_PICGL</name>
<proteinExistence type="predicted"/>